<evidence type="ECO:0000256" key="4">
    <source>
        <dbReference type="RuleBase" id="RU000363"/>
    </source>
</evidence>
<gene>
    <name evidence="5" type="ORF">D9758_000855</name>
</gene>
<protein>
    <recommendedName>
        <fullName evidence="7">NAD(P)-binding protein</fullName>
    </recommendedName>
</protein>
<dbReference type="Proteomes" id="UP000559256">
    <property type="component" value="Unassembled WGS sequence"/>
</dbReference>
<dbReference type="GO" id="GO:0016491">
    <property type="term" value="F:oxidoreductase activity"/>
    <property type="evidence" value="ECO:0007669"/>
    <property type="project" value="UniProtKB-KW"/>
</dbReference>
<evidence type="ECO:0008006" key="7">
    <source>
        <dbReference type="Google" id="ProtNLM"/>
    </source>
</evidence>
<organism evidence="5 6">
    <name type="scientific">Tetrapyrgos nigripes</name>
    <dbReference type="NCBI Taxonomy" id="182062"/>
    <lineage>
        <taxon>Eukaryota</taxon>
        <taxon>Fungi</taxon>
        <taxon>Dikarya</taxon>
        <taxon>Basidiomycota</taxon>
        <taxon>Agaricomycotina</taxon>
        <taxon>Agaricomycetes</taxon>
        <taxon>Agaricomycetidae</taxon>
        <taxon>Agaricales</taxon>
        <taxon>Marasmiineae</taxon>
        <taxon>Marasmiaceae</taxon>
        <taxon>Tetrapyrgos</taxon>
    </lineage>
</organism>
<keyword evidence="6" id="KW-1185">Reference proteome</keyword>
<proteinExistence type="inferred from homology"/>
<accession>A0A8H5LY34</accession>
<evidence type="ECO:0000256" key="2">
    <source>
        <dbReference type="ARBA" id="ARBA00022857"/>
    </source>
</evidence>
<dbReference type="InterPro" id="IPR002347">
    <property type="entry name" value="SDR_fam"/>
</dbReference>
<comment type="similarity">
    <text evidence="1 4">Belongs to the short-chain dehydrogenases/reductases (SDR) family.</text>
</comment>
<reference evidence="5 6" key="1">
    <citation type="journal article" date="2020" name="ISME J.">
        <title>Uncovering the hidden diversity of litter-decomposition mechanisms in mushroom-forming fungi.</title>
        <authorList>
            <person name="Floudas D."/>
            <person name="Bentzer J."/>
            <person name="Ahren D."/>
            <person name="Johansson T."/>
            <person name="Persson P."/>
            <person name="Tunlid A."/>
        </authorList>
    </citation>
    <scope>NUCLEOTIDE SEQUENCE [LARGE SCALE GENOMIC DNA]</scope>
    <source>
        <strain evidence="5 6">CBS 291.85</strain>
    </source>
</reference>
<keyword evidence="3" id="KW-0560">Oxidoreductase</keyword>
<dbReference type="Gene3D" id="3.40.50.720">
    <property type="entry name" value="NAD(P)-binding Rossmann-like Domain"/>
    <property type="match status" value="1"/>
</dbReference>
<keyword evidence="2" id="KW-0521">NADP</keyword>
<dbReference type="PRINTS" id="PR00081">
    <property type="entry name" value="GDHRDH"/>
</dbReference>
<name>A0A8H5LY34_9AGAR</name>
<dbReference type="SUPFAM" id="SSF51735">
    <property type="entry name" value="NAD(P)-binding Rossmann-fold domains"/>
    <property type="match status" value="1"/>
</dbReference>
<evidence type="ECO:0000256" key="1">
    <source>
        <dbReference type="ARBA" id="ARBA00006484"/>
    </source>
</evidence>
<dbReference type="InterPro" id="IPR020904">
    <property type="entry name" value="Sc_DH/Rdtase_CS"/>
</dbReference>
<dbReference type="PRINTS" id="PR00080">
    <property type="entry name" value="SDRFAMILY"/>
</dbReference>
<dbReference type="PANTHER" id="PTHR43963">
    <property type="entry name" value="CARBONYL REDUCTASE 1-RELATED"/>
    <property type="match status" value="1"/>
</dbReference>
<dbReference type="PANTHER" id="PTHR43963:SF6">
    <property type="entry name" value="CHAIN DEHYDROGENASE FAMILY PROTEIN, PUTATIVE (AFU_ORTHOLOGUE AFUA_3G15350)-RELATED"/>
    <property type="match status" value="1"/>
</dbReference>
<dbReference type="OrthoDB" id="1933717at2759"/>
<comment type="caution">
    <text evidence="5">The sequence shown here is derived from an EMBL/GenBank/DDBJ whole genome shotgun (WGS) entry which is preliminary data.</text>
</comment>
<evidence type="ECO:0000313" key="6">
    <source>
        <dbReference type="Proteomes" id="UP000559256"/>
    </source>
</evidence>
<dbReference type="EMBL" id="JAACJM010000003">
    <property type="protein sequence ID" value="KAF5373763.1"/>
    <property type="molecule type" value="Genomic_DNA"/>
</dbReference>
<evidence type="ECO:0000313" key="5">
    <source>
        <dbReference type="EMBL" id="KAF5373763.1"/>
    </source>
</evidence>
<dbReference type="PROSITE" id="PS00061">
    <property type="entry name" value="ADH_SHORT"/>
    <property type="match status" value="1"/>
</dbReference>
<dbReference type="Pfam" id="PF00106">
    <property type="entry name" value="adh_short"/>
    <property type="match status" value="1"/>
</dbReference>
<evidence type="ECO:0000256" key="3">
    <source>
        <dbReference type="ARBA" id="ARBA00023002"/>
    </source>
</evidence>
<dbReference type="InterPro" id="IPR036291">
    <property type="entry name" value="NAD(P)-bd_dom_sf"/>
</dbReference>
<sequence>MSTEYKRVILVTGANSGIGYELVKVLASKGHIVYLAARNEANGLEAQRKLQAEDGLNVKFIQLDITDINSIQSAKVKIEKEEGRLDVLVNNAGIACWDKDQNATSVDISTVRETMETNFFGLVQTTTTLLPLLRQAAKHKPGHTVILMNTIDMASGGLQSSPRALPHLVGYNTSKAAVNSYTIALAHELKGEGIKVNCVTPRFTSTSLNGFAPGGKTPQQGGQLMAEWSLLGPEDEGKTGLFWSDEGEFPW</sequence>
<dbReference type="AlphaFoldDB" id="A0A8H5LY34"/>